<dbReference type="Gene3D" id="2.40.170.20">
    <property type="entry name" value="TonB-dependent receptor, beta-barrel domain"/>
    <property type="match status" value="1"/>
</dbReference>
<dbReference type="PROSITE" id="PS52016">
    <property type="entry name" value="TONB_DEPENDENT_REC_3"/>
    <property type="match status" value="1"/>
</dbReference>
<evidence type="ECO:0000256" key="5">
    <source>
        <dbReference type="ARBA" id="ARBA00023077"/>
    </source>
</evidence>
<evidence type="ECO:0000256" key="1">
    <source>
        <dbReference type="ARBA" id="ARBA00004571"/>
    </source>
</evidence>
<name>A0AA37TSK7_9GAMM</name>
<dbReference type="GO" id="GO:0009279">
    <property type="term" value="C:cell outer membrane"/>
    <property type="evidence" value="ECO:0007669"/>
    <property type="project" value="UniProtKB-SubCell"/>
</dbReference>
<dbReference type="InterPro" id="IPR000531">
    <property type="entry name" value="Beta-barrel_TonB"/>
</dbReference>
<evidence type="ECO:0000256" key="2">
    <source>
        <dbReference type="ARBA" id="ARBA00022448"/>
    </source>
</evidence>
<evidence type="ECO:0000256" key="6">
    <source>
        <dbReference type="ARBA" id="ARBA00023136"/>
    </source>
</evidence>
<keyword evidence="2 8" id="KW-0813">Transport</keyword>
<evidence type="ECO:0000256" key="4">
    <source>
        <dbReference type="ARBA" id="ARBA00022692"/>
    </source>
</evidence>
<accession>A0AA37TSK7</accession>
<evidence type="ECO:0000313" key="12">
    <source>
        <dbReference type="EMBL" id="GLS83337.1"/>
    </source>
</evidence>
<keyword evidence="6 8" id="KW-0472">Membrane</keyword>
<keyword evidence="5 9" id="KW-0798">TonB box</keyword>
<keyword evidence="3 8" id="KW-1134">Transmembrane beta strand</keyword>
<evidence type="ECO:0000256" key="3">
    <source>
        <dbReference type="ARBA" id="ARBA00022452"/>
    </source>
</evidence>
<protein>
    <submittedName>
        <fullName evidence="12">TonB-dependent receptor</fullName>
    </submittedName>
</protein>
<dbReference type="SUPFAM" id="SSF56935">
    <property type="entry name" value="Porins"/>
    <property type="match status" value="1"/>
</dbReference>
<keyword evidence="7 8" id="KW-0998">Cell outer membrane</keyword>
<dbReference type="Gene3D" id="2.170.130.10">
    <property type="entry name" value="TonB-dependent receptor, plug domain"/>
    <property type="match status" value="1"/>
</dbReference>
<evidence type="ECO:0000259" key="10">
    <source>
        <dbReference type="Pfam" id="PF00593"/>
    </source>
</evidence>
<evidence type="ECO:0000256" key="7">
    <source>
        <dbReference type="ARBA" id="ARBA00023237"/>
    </source>
</evidence>
<dbReference type="Pfam" id="PF00593">
    <property type="entry name" value="TonB_dep_Rec_b-barrel"/>
    <property type="match status" value="1"/>
</dbReference>
<dbReference type="InterPro" id="IPR012910">
    <property type="entry name" value="Plug_dom"/>
</dbReference>
<keyword evidence="12" id="KW-0675">Receptor</keyword>
<dbReference type="InterPro" id="IPR039426">
    <property type="entry name" value="TonB-dep_rcpt-like"/>
</dbReference>
<evidence type="ECO:0000313" key="13">
    <source>
        <dbReference type="Proteomes" id="UP001157439"/>
    </source>
</evidence>
<dbReference type="Proteomes" id="UP001157439">
    <property type="component" value="Unassembled WGS sequence"/>
</dbReference>
<gene>
    <name evidence="12" type="ORF">GCM10007894_13140</name>
</gene>
<evidence type="ECO:0000259" key="11">
    <source>
        <dbReference type="Pfam" id="PF07715"/>
    </source>
</evidence>
<comment type="caution">
    <text evidence="12">The sequence shown here is derived from an EMBL/GenBank/DDBJ whole genome shotgun (WGS) entry which is preliminary data.</text>
</comment>
<feature type="domain" description="TonB-dependent receptor-like beta-barrel" evidence="10">
    <location>
        <begin position="438"/>
        <end position="837"/>
    </location>
</feature>
<keyword evidence="4 8" id="KW-0812">Transmembrane</keyword>
<dbReference type="Pfam" id="PF07715">
    <property type="entry name" value="Plug"/>
    <property type="match status" value="1"/>
</dbReference>
<proteinExistence type="inferred from homology"/>
<dbReference type="EMBL" id="BSPO01000002">
    <property type="protein sequence ID" value="GLS83337.1"/>
    <property type="molecule type" value="Genomic_DNA"/>
</dbReference>
<evidence type="ECO:0000256" key="8">
    <source>
        <dbReference type="PROSITE-ProRule" id="PRU01360"/>
    </source>
</evidence>
<dbReference type="PANTHER" id="PTHR47234">
    <property type="match status" value="1"/>
</dbReference>
<comment type="subcellular location">
    <subcellularLocation>
        <location evidence="1 8">Cell outer membrane</location>
        <topology evidence="1 8">Multi-pass membrane protein</topology>
    </subcellularLocation>
</comment>
<dbReference type="AlphaFoldDB" id="A0AA37TSK7"/>
<dbReference type="InterPro" id="IPR037066">
    <property type="entry name" value="Plug_dom_sf"/>
</dbReference>
<keyword evidence="13" id="KW-1185">Reference proteome</keyword>
<dbReference type="PANTHER" id="PTHR47234:SF2">
    <property type="entry name" value="TONB-DEPENDENT RECEPTOR"/>
    <property type="match status" value="1"/>
</dbReference>
<comment type="similarity">
    <text evidence="8 9">Belongs to the TonB-dependent receptor family.</text>
</comment>
<sequence>MFTVPTAIAADEEVERIEVTGSRIQRADLETSSPVTVIDRATIEASGMPTVSDFVRNLAQNSFGSFRDASGFGSGQASQSTVDLRGLGPQRTLVLIDGRRTGYSAAFGGSTQNLNTIPMAAVKRVEILRDGASAVYGSDAIAGVINVITEKDYNGGNIEVEFGRPQEEGADENSARMTFGASNDKTNVVASMEYYKREALYDAQRPYSAVGTGTSFGWPGGGIPSWAGKPADPDAKPGSEFIDARCPTNIGDSADFPNSYIGANGRCNYNYAADSATMAAQQRFSTYINVNHTINDDVDFFSRAMVSRVWTEGRFAAAPVTQPYPIFTRTDANADLYDTAAKKYGFDGQTPDADGNMLNQNVLLLMRTVPNGNRDSEVEDFEMNLLAGLRGSVDILGGSNWEVGTQFIRSEVTGINKNLANKVAIQNALDSGELNFFGLDYMRADGTEVKYTPGEAETVMAKFNDWGVYRGRTQTFAADASLSFDMFELPAGAVPLALGLEYNSTSFMQENDPNSNRLELAGTSGGDNIYGKSRDIFSASAETIVPVIDGLDVNLSLRYDNYSDFGNTTNPKVGVTYRPFDSWLLRGSWGKGFRAPAFDDLYGNQSESFPSAIDTTACANAGDPSDPVCSSAQYRAFYGGNEALDAEQSESLTFGTVVNITDSWDVELGYYKIEIEDTIGTISAQKAFDLEAAGQGGLVFRTNTGEVDYLKLTSQNLGTLNTSGIDFNTNYFVETGAGDFNFKIDWNYILEWAEKVDATADEIDYIGEMGQPKMRGNVGLTYMVSDFSVAWNSYYIDKQESEISGTVYNVDAHITHDIQFAYNAPWDGKVSVGVRNLTDKDPELNHDYYGHPGYDLYLYSPVGRAYYLRYTQTF</sequence>
<reference evidence="12 13" key="1">
    <citation type="journal article" date="2014" name="Int. J. Syst. Evol. Microbiol.">
        <title>Complete genome sequence of Corynebacterium casei LMG S-19264T (=DSM 44701T), isolated from a smear-ripened cheese.</title>
        <authorList>
            <consortium name="US DOE Joint Genome Institute (JGI-PGF)"/>
            <person name="Walter F."/>
            <person name="Albersmeier A."/>
            <person name="Kalinowski J."/>
            <person name="Ruckert C."/>
        </authorList>
    </citation>
    <scope>NUCLEOTIDE SEQUENCE [LARGE SCALE GENOMIC DNA]</scope>
    <source>
        <strain evidence="12 13">NBRC 112785</strain>
    </source>
</reference>
<feature type="domain" description="TonB-dependent receptor plug" evidence="11">
    <location>
        <begin position="30"/>
        <end position="144"/>
    </location>
</feature>
<organism evidence="12 13">
    <name type="scientific">Paraferrimonas haliotis</name>
    <dbReference type="NCBI Taxonomy" id="2013866"/>
    <lineage>
        <taxon>Bacteria</taxon>
        <taxon>Pseudomonadati</taxon>
        <taxon>Pseudomonadota</taxon>
        <taxon>Gammaproteobacteria</taxon>
        <taxon>Alteromonadales</taxon>
        <taxon>Ferrimonadaceae</taxon>
        <taxon>Paraferrimonas</taxon>
    </lineage>
</organism>
<evidence type="ECO:0000256" key="9">
    <source>
        <dbReference type="RuleBase" id="RU003357"/>
    </source>
</evidence>
<dbReference type="InterPro" id="IPR036942">
    <property type="entry name" value="Beta-barrel_TonB_sf"/>
</dbReference>